<protein>
    <submittedName>
        <fullName evidence="1">Uncharacterized protein</fullName>
    </submittedName>
</protein>
<reference evidence="1" key="1">
    <citation type="journal article" date="2014" name="Front. Microbiol.">
        <title>High frequency of phylogenetically diverse reductive dehalogenase-homologous genes in deep subseafloor sedimentary metagenomes.</title>
        <authorList>
            <person name="Kawai M."/>
            <person name="Futagami T."/>
            <person name="Toyoda A."/>
            <person name="Takaki Y."/>
            <person name="Nishi S."/>
            <person name="Hori S."/>
            <person name="Arai W."/>
            <person name="Tsubouchi T."/>
            <person name="Morono Y."/>
            <person name="Uchiyama I."/>
            <person name="Ito T."/>
            <person name="Fujiyama A."/>
            <person name="Inagaki F."/>
            <person name="Takami H."/>
        </authorList>
    </citation>
    <scope>NUCLEOTIDE SEQUENCE</scope>
    <source>
        <strain evidence="1">Expedition CK06-06</strain>
    </source>
</reference>
<dbReference type="AlphaFoldDB" id="X0T0R4"/>
<comment type="caution">
    <text evidence="1">The sequence shown here is derived from an EMBL/GenBank/DDBJ whole genome shotgun (WGS) entry which is preliminary data.</text>
</comment>
<dbReference type="EMBL" id="BARS01000731">
    <property type="protein sequence ID" value="GAF81772.1"/>
    <property type="molecule type" value="Genomic_DNA"/>
</dbReference>
<feature type="non-terminal residue" evidence="1">
    <location>
        <position position="1"/>
    </location>
</feature>
<name>X0T0R4_9ZZZZ</name>
<dbReference type="InterPro" id="IPR027558">
    <property type="entry name" value="Pre_pil_HX9DG_C"/>
</dbReference>
<dbReference type="NCBIfam" id="TIGR04294">
    <property type="entry name" value="pre_pil_HX9DG"/>
    <property type="match status" value="1"/>
</dbReference>
<organism evidence="1">
    <name type="scientific">marine sediment metagenome</name>
    <dbReference type="NCBI Taxonomy" id="412755"/>
    <lineage>
        <taxon>unclassified sequences</taxon>
        <taxon>metagenomes</taxon>
        <taxon>ecological metagenomes</taxon>
    </lineage>
</organism>
<evidence type="ECO:0000313" key="1">
    <source>
        <dbReference type="EMBL" id="GAF81772.1"/>
    </source>
</evidence>
<gene>
    <name evidence="1" type="ORF">S01H1_01642</name>
</gene>
<sequence>EIPWVEQDWASGTVRKSVPEQKIAIMNGALFPYAKNVKLYRCPVAFAGEVRTYSVVDAMNADNYNGGPMLKMRAEIKRAGERCVFVDDSGATPVGGWSIYYKRPSWRDEPPLRHGNGANWAFADGHSEYWKWKNPDTRTFNSSNDGAGDVWKAVDRPGDVDIYRAQKAAWGKLGYTPTLAP</sequence>
<proteinExistence type="predicted"/>
<accession>X0T0R4</accession>